<keyword evidence="1" id="KW-0812">Transmembrane</keyword>
<dbReference type="STRING" id="301148.B4135_2071"/>
<comment type="caution">
    <text evidence="2">The sequence shown here is derived from an EMBL/GenBank/DDBJ whole genome shotgun (WGS) entry which is preliminary data.</text>
</comment>
<protein>
    <submittedName>
        <fullName evidence="2">Uncharacterized protein</fullName>
    </submittedName>
</protein>
<accession>A0A150M420</accession>
<evidence type="ECO:0000313" key="2">
    <source>
        <dbReference type="EMBL" id="KYD19340.1"/>
    </source>
</evidence>
<name>A0A150M420_9BACI</name>
<dbReference type="EMBL" id="LQYT01000042">
    <property type="protein sequence ID" value="KYD19340.1"/>
    <property type="molecule type" value="Genomic_DNA"/>
</dbReference>
<dbReference type="Proteomes" id="UP000075683">
    <property type="component" value="Unassembled WGS sequence"/>
</dbReference>
<sequence length="41" mass="4697">MGYKVLRFSEVPLIFYQFYLNVVGYKALGGIIGYLWGGCFI</sequence>
<dbReference type="AlphaFoldDB" id="A0A150M420"/>
<gene>
    <name evidence="2" type="ORF">B4135_2071</name>
</gene>
<reference evidence="2 3" key="1">
    <citation type="submission" date="2016-01" db="EMBL/GenBank/DDBJ databases">
        <title>Draft Genome Sequences of Seven Thermophilic Sporeformers Isolated from Foods.</title>
        <authorList>
            <person name="Berendsen E.M."/>
            <person name="Wells-Bennik M.H."/>
            <person name="Krawcyk A.O."/>
            <person name="De Jong A."/>
            <person name="Holsappel S."/>
            <person name="Eijlander R.T."/>
            <person name="Kuipers O.P."/>
        </authorList>
    </citation>
    <scope>NUCLEOTIDE SEQUENCE [LARGE SCALE GENOMIC DNA]</scope>
    <source>
        <strain evidence="2 3">B4135</strain>
    </source>
</reference>
<organism evidence="2 3">
    <name type="scientific">Caldibacillus debilis</name>
    <dbReference type="NCBI Taxonomy" id="301148"/>
    <lineage>
        <taxon>Bacteria</taxon>
        <taxon>Bacillati</taxon>
        <taxon>Bacillota</taxon>
        <taxon>Bacilli</taxon>
        <taxon>Bacillales</taxon>
        <taxon>Bacillaceae</taxon>
        <taxon>Caldibacillus</taxon>
    </lineage>
</organism>
<keyword evidence="1" id="KW-0472">Membrane</keyword>
<feature type="transmembrane region" description="Helical" evidence="1">
    <location>
        <begin position="14"/>
        <end position="36"/>
    </location>
</feature>
<evidence type="ECO:0000256" key="1">
    <source>
        <dbReference type="SAM" id="Phobius"/>
    </source>
</evidence>
<keyword evidence="1" id="KW-1133">Transmembrane helix</keyword>
<proteinExistence type="predicted"/>
<evidence type="ECO:0000313" key="3">
    <source>
        <dbReference type="Proteomes" id="UP000075683"/>
    </source>
</evidence>